<dbReference type="InterPro" id="IPR002890">
    <property type="entry name" value="MG2"/>
</dbReference>
<feature type="domain" description="Alpha-2-macroglobulin bait region" evidence="2">
    <location>
        <begin position="937"/>
        <end position="1080"/>
    </location>
</feature>
<gene>
    <name evidence="4" type="ORF">AKJ09_04807</name>
</gene>
<dbReference type="SMART" id="SM01359">
    <property type="entry name" value="A2M_N_2"/>
    <property type="match status" value="1"/>
</dbReference>
<evidence type="ECO:0000259" key="3">
    <source>
        <dbReference type="SMART" id="SM01360"/>
    </source>
</evidence>
<dbReference type="EMBL" id="CP012333">
    <property type="protein sequence ID" value="AKU98143.1"/>
    <property type="molecule type" value="Genomic_DNA"/>
</dbReference>
<evidence type="ECO:0000259" key="2">
    <source>
        <dbReference type="SMART" id="SM01359"/>
    </source>
</evidence>
<dbReference type="Pfam" id="PF01835">
    <property type="entry name" value="MG2"/>
    <property type="match status" value="1"/>
</dbReference>
<dbReference type="InterPro" id="IPR051802">
    <property type="entry name" value="YfhM-like"/>
</dbReference>
<name>A0A0K1PX93_9BACT</name>
<evidence type="ECO:0008006" key="6">
    <source>
        <dbReference type="Google" id="ProtNLM"/>
    </source>
</evidence>
<evidence type="ECO:0000313" key="5">
    <source>
        <dbReference type="Proteomes" id="UP000064967"/>
    </source>
</evidence>
<dbReference type="InterPro" id="IPR001599">
    <property type="entry name" value="Macroglobln_a2"/>
</dbReference>
<comment type="similarity">
    <text evidence="1">Belongs to the protease inhibitor I39 (alpha-2-macroglobulin) family. Bacterial alpha-2-macroglobulin subfamily.</text>
</comment>
<dbReference type="InterPro" id="IPR041246">
    <property type="entry name" value="Bact_MG10"/>
</dbReference>
<dbReference type="Pfam" id="PF17973">
    <property type="entry name" value="bMG10"/>
    <property type="match status" value="1"/>
</dbReference>
<dbReference type="InterPro" id="IPR047565">
    <property type="entry name" value="Alpha-macroglob_thiol-ester_cl"/>
</dbReference>
<dbReference type="GO" id="GO:0004866">
    <property type="term" value="F:endopeptidase inhibitor activity"/>
    <property type="evidence" value="ECO:0007669"/>
    <property type="project" value="InterPro"/>
</dbReference>
<proteinExistence type="inferred from homology"/>
<dbReference type="Gene3D" id="1.50.10.20">
    <property type="match status" value="1"/>
</dbReference>
<dbReference type="Pfam" id="PF07678">
    <property type="entry name" value="TED_complement"/>
    <property type="match status" value="1"/>
</dbReference>
<dbReference type="SMART" id="SM01360">
    <property type="entry name" value="A2M"/>
    <property type="match status" value="1"/>
</dbReference>
<dbReference type="Gene3D" id="2.60.40.1930">
    <property type="match status" value="1"/>
</dbReference>
<dbReference type="Pfam" id="PF07703">
    <property type="entry name" value="A2M_BRD"/>
    <property type="match status" value="1"/>
</dbReference>
<protein>
    <recommendedName>
        <fullName evidence="6">Alpha-2-macroglobulin</fullName>
    </recommendedName>
</protein>
<organism evidence="4 5">
    <name type="scientific">Labilithrix luteola</name>
    <dbReference type="NCBI Taxonomy" id="1391654"/>
    <lineage>
        <taxon>Bacteria</taxon>
        <taxon>Pseudomonadati</taxon>
        <taxon>Myxococcota</taxon>
        <taxon>Polyangia</taxon>
        <taxon>Polyangiales</taxon>
        <taxon>Labilitrichaceae</taxon>
        <taxon>Labilithrix</taxon>
    </lineage>
</organism>
<feature type="domain" description="Alpha-2-macroglobulin" evidence="3">
    <location>
        <begin position="1139"/>
        <end position="1229"/>
    </location>
</feature>
<dbReference type="PATRIC" id="fig|1391654.3.peg.4871"/>
<dbReference type="PANTHER" id="PTHR40094">
    <property type="entry name" value="ALPHA-2-MACROGLOBULIN HOMOLOG"/>
    <property type="match status" value="1"/>
</dbReference>
<dbReference type="Proteomes" id="UP000064967">
    <property type="component" value="Chromosome"/>
</dbReference>
<dbReference type="InterPro" id="IPR008930">
    <property type="entry name" value="Terpenoid_cyclase/PrenylTrfase"/>
</dbReference>
<dbReference type="GO" id="GO:0005615">
    <property type="term" value="C:extracellular space"/>
    <property type="evidence" value="ECO:0007669"/>
    <property type="project" value="InterPro"/>
</dbReference>
<dbReference type="InterPro" id="IPR011625">
    <property type="entry name" value="A2M_N_BRD"/>
</dbReference>
<dbReference type="Pfam" id="PF00207">
    <property type="entry name" value="A2M"/>
    <property type="match status" value="1"/>
</dbReference>
<accession>A0A0K1PX93</accession>
<sequence length="1817" mass="195536">MSDENIRVSSPTFDAKNHFEVEGQTLRLYFSDDVIETNGKKAPNVVISPAVKGKTVWEHGSAVEFRADAPFDPDVEYTVELPALKGPSGRTLQALKATFKATPAIEIAGKTIHYIPKKGEARPIIVTPRGTGMLGGSQEVTVVYDQAVDLALAQKLVEMHDDKGNKIPASIRRSTSTTFEGEKVDPRFVVVMKPMAAKAPGTKIEVVAKAENDDADKAIANSFTIIEPTKFAELLCRDKSECELEGDKVIKLPHTSNVRVKYSNALGLPWDAGKKFVHVTPAPKNLYVSGYEELSISGSFAPSTTYSVHVDAMLDQYGGTVAPLDFTFKTRPLSASATMSEGVSLLDEESVKAFTVTTRNVEKGELRLWALPKGDAKAFSKALADAHAQATPEGESIVVPFTPTQKRDENVDTNLDLAGKLERGRAYVAKVNVVKAVPDAAPSKFPVGSDASQPSIAILFPAGPNAIGAHVHQAGAKAVVQVFGLASGTPMPDAKVSIGDATTTTDATGMAVLAAPVADGHSDETVVAIVAGEAQLMMPLSGSGSINASALFSDLAPVGDARGASASDLVGMLVTDRGVYRPGSKVLVKAFVRKQENAAIKAAPNTKVRLRVVDPTDTNTLDEVVQTNARGWVNREVVTDKSWHTGRYRVRLELDDEQHTLLADEMIRVSDFEAPKFKVDVDAQDEASPEKIKARVSGRYLFGAPMSGARVNWTIRKNKIAVNGGAFADAGLVFDREYSYWEDRASDETLRPMTGEGQLDADGALLVDAETGPLADGPTELILEADVTDTSNRHVAGQLRAVKDPFQRHAGLKLSRRFGEAGQPLRVDLGVVDRSGAAVAGSKVVARIERLTWTRTAEKAESGAIVERWQNVATTVGQCDVVSAKTAASCELPVVKGGSYRVTANVDDRDDSSVSFWAYGNWGGSERDAVPSSGKKVPLVLDKAKYKAGETAKLLAQSPYEKATALLTVEQGGILHQESKVVTGPSVTFDIPVTPANAPWMNAAVTLLPIGTTDADYRVGAVRVPVGAEEAKLEVKVSSAKKQYEVRDDAELTIEVSKGGVPVKNADVTLAVVDEGVLRMTSFHAKDPVTALRQGRGLDFRITDSRAALLKRRERAHVAGGGDGTGEDALDTRKNFVETAAWLPDLTTDDKGRVVTKVKLPDNLTEFRMMAVVVDDTGRGGSAESSFVVSKPLLLDPVMPRFALRGDTFEAAAMVHNNTDAAASAKVTVAGQVRDVTVPPHGHQRVSVPMNADKRGTRTMRFALEVGGVMKDNVEVPLRIDEPGIDEHPQLSGVFGEKQEVHLEIPGDATYDDDAALSIKTGSALYPELGQRLAFLLDYPHGCVEQTTSSTLPLLAARTLLPWTGATPMEDAELRKRIEVGITRLSTMQTAGGGLSYWPGGGEPNVYGTAYAMRALLRAKEIGIEKPKLVERTTKFLTEALVSENNEIRLSIAEVLAQAKALPEDSADSLFDMRDKVDPFGLASLALALSSLPKQDDRVKELLDMLEASFDEKGLSKRKHDERDWYYWGSNDRDRAQAVIALSKLRKDSKLLPVLAAHLSRGLESWTTQSTAWSLLALADFVGTRSPNGGVDVDVKLEGRLVDTYRRLGGDNKEVRIPLKDLAGKKVTLLLKGSASTASAFTIEAKYKRPLGAGGTRLARHAKSGVGIHRAYSDAKGNIVDLANVKAGDIVRVALRIELPEMDSYRRGYVAITDRLPAGLEAIDPDLSTTAFVPDLSKRHPFYDGLSSYGAPASHVDLRDDKVQLYFDRVYGDHPLYATYLTRATTPGKFTLPPAAGEMMYEPDSTGYSDAGSVNVK</sequence>
<dbReference type="SUPFAM" id="SSF48239">
    <property type="entry name" value="Terpenoid cyclases/Protein prenyltransferases"/>
    <property type="match status" value="1"/>
</dbReference>
<dbReference type="InterPro" id="IPR011626">
    <property type="entry name" value="Alpha-macroglobulin_TED"/>
</dbReference>
<evidence type="ECO:0000256" key="1">
    <source>
        <dbReference type="ARBA" id="ARBA00010556"/>
    </source>
</evidence>
<dbReference type="PANTHER" id="PTHR40094:SF1">
    <property type="entry name" value="UBIQUITIN DOMAIN-CONTAINING PROTEIN"/>
    <property type="match status" value="1"/>
</dbReference>
<dbReference type="KEGG" id="llu:AKJ09_04807"/>
<evidence type="ECO:0000313" key="4">
    <source>
        <dbReference type="EMBL" id="AKU98143.1"/>
    </source>
</evidence>
<reference evidence="4 5" key="1">
    <citation type="submission" date="2015-08" db="EMBL/GenBank/DDBJ databases">
        <authorList>
            <person name="Babu N.S."/>
            <person name="Beckwith C.J."/>
            <person name="Beseler K.G."/>
            <person name="Brison A."/>
            <person name="Carone J.V."/>
            <person name="Caskin T.P."/>
            <person name="Diamond M."/>
            <person name="Durham M.E."/>
            <person name="Foxe J.M."/>
            <person name="Go M."/>
            <person name="Henderson B.A."/>
            <person name="Jones I.B."/>
            <person name="McGettigan J.A."/>
            <person name="Micheletti S.J."/>
            <person name="Nasrallah M.E."/>
            <person name="Ortiz D."/>
            <person name="Piller C.R."/>
            <person name="Privatt S.R."/>
            <person name="Schneider S.L."/>
            <person name="Sharp S."/>
            <person name="Smith T.C."/>
            <person name="Stanton J.D."/>
            <person name="Ullery H.E."/>
            <person name="Wilson R.J."/>
            <person name="Serrano M.G."/>
            <person name="Buck G."/>
            <person name="Lee V."/>
            <person name="Wang Y."/>
            <person name="Carvalho R."/>
            <person name="Voegtly L."/>
            <person name="Shi R."/>
            <person name="Duckworth R."/>
            <person name="Johnson A."/>
            <person name="Loviza R."/>
            <person name="Walstead R."/>
            <person name="Shah Z."/>
            <person name="Kiflezghi M."/>
            <person name="Wade K."/>
            <person name="Ball S.L."/>
            <person name="Bradley K.W."/>
            <person name="Asai D.J."/>
            <person name="Bowman C.A."/>
            <person name="Russell D.A."/>
            <person name="Pope W.H."/>
            <person name="Jacobs-Sera D."/>
            <person name="Hendrix R.W."/>
            <person name="Hatfull G.F."/>
        </authorList>
    </citation>
    <scope>NUCLEOTIDE SEQUENCE [LARGE SCALE GENOMIC DNA]</scope>
    <source>
        <strain evidence="4 5">DSM 27648</strain>
    </source>
</reference>
<keyword evidence="5" id="KW-1185">Reference proteome</keyword>
<dbReference type="STRING" id="1391654.AKJ09_04807"/>
<dbReference type="SMART" id="SM01419">
    <property type="entry name" value="Thiol-ester_cl"/>
    <property type="match status" value="1"/>
</dbReference>
<dbReference type="Gene3D" id="2.20.130.20">
    <property type="match status" value="1"/>
</dbReference>
<dbReference type="CDD" id="cd02891">
    <property type="entry name" value="A2M_like"/>
    <property type="match status" value="1"/>
</dbReference>